<dbReference type="Proteomes" id="UP000651517">
    <property type="component" value="Unassembled WGS sequence"/>
</dbReference>
<sequence length="48" mass="5476">MNALNRVLNEIAAILERAATAITIRALYRTERREARRARRRRGGGRGV</sequence>
<dbReference type="RefSeq" id="WP_191724964.1">
    <property type="nucleotide sequence ID" value="NZ_JACSPY010000001.1"/>
</dbReference>
<reference evidence="1 2" key="1">
    <citation type="submission" date="2020-08" db="EMBL/GenBank/DDBJ databases">
        <title>A Genomic Blueprint of the Chicken Gut Microbiome.</title>
        <authorList>
            <person name="Gilroy R."/>
            <person name="Ravi A."/>
            <person name="Getino M."/>
            <person name="Pursley I."/>
            <person name="Horton D.L."/>
            <person name="Alikhan N.-F."/>
            <person name="Baker D."/>
            <person name="Gharbi K."/>
            <person name="Hall N."/>
            <person name="Watson M."/>
            <person name="Adriaenssens E.M."/>
            <person name="Foster-Nyarko E."/>
            <person name="Jarju S."/>
            <person name="Secka A."/>
            <person name="Antonio M."/>
            <person name="Oren A."/>
            <person name="Chaudhuri R."/>
            <person name="La Ragione R.M."/>
            <person name="Hildebrand F."/>
            <person name="Pallen M.J."/>
        </authorList>
    </citation>
    <scope>NUCLEOTIDE SEQUENCE [LARGE SCALE GENOMIC DNA]</scope>
    <source>
        <strain evidence="1 2">Re57</strain>
    </source>
</reference>
<dbReference type="EMBL" id="JACSPY010000001">
    <property type="protein sequence ID" value="MBD8019361.1"/>
    <property type="molecule type" value="Genomic_DNA"/>
</dbReference>
<proteinExistence type="predicted"/>
<name>A0ABR8WRI7_9MICO</name>
<comment type="caution">
    <text evidence="1">The sequence shown here is derived from an EMBL/GenBank/DDBJ whole genome shotgun (WGS) entry which is preliminary data.</text>
</comment>
<protein>
    <submittedName>
        <fullName evidence="1">Uncharacterized protein</fullName>
    </submittedName>
</protein>
<evidence type="ECO:0000313" key="1">
    <source>
        <dbReference type="EMBL" id="MBD8019361.1"/>
    </source>
</evidence>
<keyword evidence="2" id="KW-1185">Reference proteome</keyword>
<gene>
    <name evidence="1" type="ORF">H9634_01000</name>
</gene>
<accession>A0ABR8WRI7</accession>
<evidence type="ECO:0000313" key="2">
    <source>
        <dbReference type="Proteomes" id="UP000651517"/>
    </source>
</evidence>
<organism evidence="1 2">
    <name type="scientific">Brevibacterium gallinarum</name>
    <dbReference type="NCBI Taxonomy" id="2762220"/>
    <lineage>
        <taxon>Bacteria</taxon>
        <taxon>Bacillati</taxon>
        <taxon>Actinomycetota</taxon>
        <taxon>Actinomycetes</taxon>
        <taxon>Micrococcales</taxon>
        <taxon>Brevibacteriaceae</taxon>
        <taxon>Brevibacterium</taxon>
    </lineage>
</organism>